<dbReference type="AlphaFoldDB" id="A0A0A9B5I7"/>
<sequence>MTSAATSSASPPSSSAYVMPTSMRLMLPLSWWKKMMSAETRQPEQTERRTHPAQVWATGALVYIMS</sequence>
<evidence type="ECO:0000313" key="1">
    <source>
        <dbReference type="EMBL" id="JAD56445.1"/>
    </source>
</evidence>
<dbReference type="EMBL" id="GBRH01241450">
    <property type="protein sequence ID" value="JAD56445.1"/>
    <property type="molecule type" value="Transcribed_RNA"/>
</dbReference>
<proteinExistence type="predicted"/>
<reference evidence="1" key="1">
    <citation type="submission" date="2014-09" db="EMBL/GenBank/DDBJ databases">
        <authorList>
            <person name="Magalhaes I.L.F."/>
            <person name="Oliveira U."/>
            <person name="Santos F.R."/>
            <person name="Vidigal T.H.D.A."/>
            <person name="Brescovit A.D."/>
            <person name="Santos A.J."/>
        </authorList>
    </citation>
    <scope>NUCLEOTIDE SEQUENCE</scope>
    <source>
        <tissue evidence="1">Shoot tissue taken approximately 20 cm above the soil surface</tissue>
    </source>
</reference>
<reference evidence="1" key="2">
    <citation type="journal article" date="2015" name="Data Brief">
        <title>Shoot transcriptome of the giant reed, Arundo donax.</title>
        <authorList>
            <person name="Barrero R.A."/>
            <person name="Guerrero F.D."/>
            <person name="Moolhuijzen P."/>
            <person name="Goolsby J.A."/>
            <person name="Tidwell J."/>
            <person name="Bellgard S.E."/>
            <person name="Bellgard M.I."/>
        </authorList>
    </citation>
    <scope>NUCLEOTIDE SEQUENCE</scope>
    <source>
        <tissue evidence="1">Shoot tissue taken approximately 20 cm above the soil surface</tissue>
    </source>
</reference>
<organism evidence="1">
    <name type="scientific">Arundo donax</name>
    <name type="common">Giant reed</name>
    <name type="synonym">Donax arundinaceus</name>
    <dbReference type="NCBI Taxonomy" id="35708"/>
    <lineage>
        <taxon>Eukaryota</taxon>
        <taxon>Viridiplantae</taxon>
        <taxon>Streptophyta</taxon>
        <taxon>Embryophyta</taxon>
        <taxon>Tracheophyta</taxon>
        <taxon>Spermatophyta</taxon>
        <taxon>Magnoliopsida</taxon>
        <taxon>Liliopsida</taxon>
        <taxon>Poales</taxon>
        <taxon>Poaceae</taxon>
        <taxon>PACMAD clade</taxon>
        <taxon>Arundinoideae</taxon>
        <taxon>Arundineae</taxon>
        <taxon>Arundo</taxon>
    </lineage>
</organism>
<name>A0A0A9B5I7_ARUDO</name>
<protein>
    <submittedName>
        <fullName evidence="1">Uncharacterized protein</fullName>
    </submittedName>
</protein>
<accession>A0A0A9B5I7</accession>